<feature type="transmembrane region" description="Helical" evidence="1">
    <location>
        <begin position="96"/>
        <end position="119"/>
    </location>
</feature>
<reference evidence="2" key="1">
    <citation type="journal article" date="2020" name="mSystems">
        <title>Genome- and Community-Level Interaction Insights into Carbon Utilization and Element Cycling Functions of Hydrothermarchaeota in Hydrothermal Sediment.</title>
        <authorList>
            <person name="Zhou Z."/>
            <person name="Liu Y."/>
            <person name="Xu W."/>
            <person name="Pan J."/>
            <person name="Luo Z.H."/>
            <person name="Li M."/>
        </authorList>
    </citation>
    <scope>NUCLEOTIDE SEQUENCE [LARGE SCALE GENOMIC DNA]</scope>
    <source>
        <strain evidence="2">SpSt-8</strain>
    </source>
</reference>
<accession>A0A7C3WPK4</accession>
<proteinExistence type="predicted"/>
<feature type="transmembrane region" description="Helical" evidence="1">
    <location>
        <begin position="131"/>
        <end position="154"/>
    </location>
</feature>
<protein>
    <submittedName>
        <fullName evidence="2">Uncharacterized protein</fullName>
    </submittedName>
</protein>
<sequence>MDVSALSSLLPRVHAAAASYLAFTLACTLLGLEHKLSVLLAILSAASPQLSSLFLSAMIAVSAYSGGQSALLAVLAPLLLLIPLKGLQGWHTSLGVLLASLLTITGEKFSPIFLGVLYAITSSEEPRRATLSGIVFASTLFLFAALALPAPAWVGGLVKVPGGLKGALSSTPLELVNAGQVYLMLLEETARSRSLALSFALLVISSLTASFLSEEVGAARSAVISTLLLAAVPLSSTEEVAPSVWLTGLLVAVMTSGAASTLSSVRLRRIRLPAAARSIPGTTQLQSQILFRDLLPLVSHIRETCRIGGHRYLVFLGLSLEDEKRFSELAVGRRCAAKVMLFHSLTPEKALSLEPREVLVVYIPPLTVEEAVRTLSEISGYPVEVIESVEWETLSILKYLDRSSLARVATLADSLIAKGYPAKRAFETAISSATPSYTPELALLIDSMLSRYMVLGLRNG</sequence>
<evidence type="ECO:0000256" key="1">
    <source>
        <dbReference type="SAM" id="Phobius"/>
    </source>
</evidence>
<keyword evidence="1" id="KW-0812">Transmembrane</keyword>
<dbReference type="EMBL" id="DTIB01000091">
    <property type="protein sequence ID" value="HGB25423.1"/>
    <property type="molecule type" value="Genomic_DNA"/>
</dbReference>
<keyword evidence="1" id="KW-1133">Transmembrane helix</keyword>
<comment type="caution">
    <text evidence="2">The sequence shown here is derived from an EMBL/GenBank/DDBJ whole genome shotgun (WGS) entry which is preliminary data.</text>
</comment>
<name>A0A7C3WPK4_THEPE</name>
<keyword evidence="1" id="KW-0472">Membrane</keyword>
<feature type="transmembrane region" description="Helical" evidence="1">
    <location>
        <begin position="39"/>
        <end position="63"/>
    </location>
</feature>
<organism evidence="2">
    <name type="scientific">Thermofilum pendens</name>
    <dbReference type="NCBI Taxonomy" id="2269"/>
    <lineage>
        <taxon>Archaea</taxon>
        <taxon>Thermoproteota</taxon>
        <taxon>Thermoprotei</taxon>
        <taxon>Thermofilales</taxon>
        <taxon>Thermofilaceae</taxon>
        <taxon>Thermofilum</taxon>
    </lineage>
</organism>
<gene>
    <name evidence="2" type="ORF">ENV88_05245</name>
</gene>
<evidence type="ECO:0000313" key="2">
    <source>
        <dbReference type="EMBL" id="HGB25423.1"/>
    </source>
</evidence>
<dbReference type="AlphaFoldDB" id="A0A7C3WPK4"/>